<dbReference type="PANTHER" id="PTHR19282:SF478">
    <property type="entry name" value="TETRASPANIN"/>
    <property type="match status" value="1"/>
</dbReference>
<organism evidence="7 8">
    <name type="scientific">Dermatophagoides pteronyssinus</name>
    <name type="common">European house dust mite</name>
    <dbReference type="NCBI Taxonomy" id="6956"/>
    <lineage>
        <taxon>Eukaryota</taxon>
        <taxon>Metazoa</taxon>
        <taxon>Ecdysozoa</taxon>
        <taxon>Arthropoda</taxon>
        <taxon>Chelicerata</taxon>
        <taxon>Arachnida</taxon>
        <taxon>Acari</taxon>
        <taxon>Acariformes</taxon>
        <taxon>Sarcoptiformes</taxon>
        <taxon>Astigmata</taxon>
        <taxon>Psoroptidia</taxon>
        <taxon>Analgoidea</taxon>
        <taxon>Pyroglyphidae</taxon>
        <taxon>Dermatophagoidinae</taxon>
        <taxon>Dermatophagoides</taxon>
    </lineage>
</organism>
<dbReference type="OrthoDB" id="432835at2759"/>
<accession>A0A6P6Y814</accession>
<dbReference type="PANTHER" id="PTHR19282">
    <property type="entry name" value="TETRASPANIN"/>
    <property type="match status" value="1"/>
</dbReference>
<dbReference type="RefSeq" id="XP_027201573.1">
    <property type="nucleotide sequence ID" value="XM_027345772.1"/>
</dbReference>
<dbReference type="PIRSF" id="PIRSF002419">
    <property type="entry name" value="Tetraspanin"/>
    <property type="match status" value="1"/>
</dbReference>
<evidence type="ECO:0000256" key="5">
    <source>
        <dbReference type="ARBA" id="ARBA00023136"/>
    </source>
</evidence>
<evidence type="ECO:0000256" key="4">
    <source>
        <dbReference type="ARBA" id="ARBA00022989"/>
    </source>
</evidence>
<gene>
    <name evidence="8" type="primary">LOC113795580</name>
</gene>
<evidence type="ECO:0000256" key="1">
    <source>
        <dbReference type="ARBA" id="ARBA00004141"/>
    </source>
</evidence>
<dbReference type="KEGG" id="dpte:113795580"/>
<dbReference type="Gene3D" id="1.10.1450.10">
    <property type="entry name" value="Tetraspanin"/>
    <property type="match status" value="1"/>
</dbReference>
<name>A0A6P6Y814_DERPT</name>
<proteinExistence type="inferred from homology"/>
<feature type="transmembrane region" description="Helical" evidence="6">
    <location>
        <begin position="92"/>
        <end position="116"/>
    </location>
</feature>
<keyword evidence="7" id="KW-1185">Reference proteome</keyword>
<protein>
    <recommendedName>
        <fullName evidence="6">Tetraspanin</fullName>
    </recommendedName>
</protein>
<dbReference type="InterPro" id="IPR000301">
    <property type="entry name" value="Tetraspanin_animals"/>
</dbReference>
<dbReference type="Proteomes" id="UP000515146">
    <property type="component" value="Unplaced"/>
</dbReference>
<evidence type="ECO:0000256" key="3">
    <source>
        <dbReference type="ARBA" id="ARBA00022692"/>
    </source>
</evidence>
<evidence type="ECO:0000313" key="7">
    <source>
        <dbReference type="Proteomes" id="UP000515146"/>
    </source>
</evidence>
<sequence>MLMNCTLTIMATGYTFIRRFLCLFNLIVWLAGSCLLGIGIWLYVSYNTYARILPSYHLLSADNLALFIGTITFLVAFCGCCGSWFQSKCLLTVYLSSIIFIMIVEIFIGILCFIFQTQISQTLQSELLNGIQHRYSLNNTNGIQSTWDHIQTNFHCCGVNNYTDWYQINAWPDKLRVPNSCCRPNNNATFNNDDNVCGFDAESDLKYIWKYGCLQKIHHYLLTNIHSVGITSIIFAFIQFMALVSAFLVIFTMGYKKDKRKQRYITNTNTNRAAYNRIRM</sequence>
<feature type="transmembrane region" description="Helical" evidence="6">
    <location>
        <begin position="233"/>
        <end position="255"/>
    </location>
</feature>
<dbReference type="FunCoup" id="A0A6P6Y814">
    <property type="interactions" value="38"/>
</dbReference>
<keyword evidence="3 6" id="KW-0812">Transmembrane</keyword>
<comment type="subcellular location">
    <subcellularLocation>
        <location evidence="1 6">Membrane</location>
        <topology evidence="1 6">Multi-pass membrane protein</topology>
    </subcellularLocation>
</comment>
<keyword evidence="4 6" id="KW-1133">Transmembrane helix</keyword>
<feature type="transmembrane region" description="Helical" evidence="6">
    <location>
        <begin position="64"/>
        <end position="85"/>
    </location>
</feature>
<dbReference type="PRINTS" id="PR00259">
    <property type="entry name" value="TMFOUR"/>
</dbReference>
<dbReference type="InterPro" id="IPR018499">
    <property type="entry name" value="Tetraspanin/Peripherin"/>
</dbReference>
<evidence type="ECO:0000256" key="6">
    <source>
        <dbReference type="RuleBase" id="RU361218"/>
    </source>
</evidence>
<dbReference type="GO" id="GO:0005886">
    <property type="term" value="C:plasma membrane"/>
    <property type="evidence" value="ECO:0007669"/>
    <property type="project" value="TreeGrafter"/>
</dbReference>
<dbReference type="GeneID" id="113795580"/>
<evidence type="ECO:0000313" key="8">
    <source>
        <dbReference type="RefSeq" id="XP_027201573.1"/>
    </source>
</evidence>
<dbReference type="Pfam" id="PF00335">
    <property type="entry name" value="Tetraspanin"/>
    <property type="match status" value="1"/>
</dbReference>
<dbReference type="OMA" id="DTIFMCI"/>
<dbReference type="InParanoid" id="A0A6P6Y814"/>
<keyword evidence="5 6" id="KW-0472">Membrane</keyword>
<comment type="similarity">
    <text evidence="2 6">Belongs to the tetraspanin (TM4SF) family.</text>
</comment>
<evidence type="ECO:0000256" key="2">
    <source>
        <dbReference type="ARBA" id="ARBA00006840"/>
    </source>
</evidence>
<dbReference type="InterPro" id="IPR008952">
    <property type="entry name" value="Tetraspanin_EC2_sf"/>
</dbReference>
<dbReference type="SUPFAM" id="SSF48652">
    <property type="entry name" value="Tetraspanin"/>
    <property type="match status" value="1"/>
</dbReference>
<dbReference type="AlphaFoldDB" id="A0A6P6Y814"/>
<reference evidence="8" key="1">
    <citation type="submission" date="2025-08" db="UniProtKB">
        <authorList>
            <consortium name="RefSeq"/>
        </authorList>
    </citation>
    <scope>IDENTIFICATION</scope>
    <source>
        <strain evidence="8">Airmid</strain>
    </source>
</reference>
<feature type="transmembrane region" description="Helical" evidence="6">
    <location>
        <begin position="20"/>
        <end position="44"/>
    </location>
</feature>